<evidence type="ECO:0000256" key="1">
    <source>
        <dbReference type="SAM" id="MobiDB-lite"/>
    </source>
</evidence>
<dbReference type="Pfam" id="PF08766">
    <property type="entry name" value="DEK_C"/>
    <property type="match status" value="1"/>
</dbReference>
<evidence type="ECO:0000313" key="5">
    <source>
        <dbReference type="Proteomes" id="UP000646827"/>
    </source>
</evidence>
<dbReference type="Proteomes" id="UP000646827">
    <property type="component" value="Unassembled WGS sequence"/>
</dbReference>
<reference evidence="4 5" key="1">
    <citation type="submission" date="2020-12" db="EMBL/GenBank/DDBJ databases">
        <title>Metabolic potential, ecology and presence of endohyphal bacteria is reflected in genomic diversity of Mucoromycotina.</title>
        <authorList>
            <person name="Muszewska A."/>
            <person name="Okrasinska A."/>
            <person name="Steczkiewicz K."/>
            <person name="Drgas O."/>
            <person name="Orlowska M."/>
            <person name="Perlinska-Lenart U."/>
            <person name="Aleksandrzak-Piekarczyk T."/>
            <person name="Szatraj K."/>
            <person name="Zielenkiewicz U."/>
            <person name="Pilsyk S."/>
            <person name="Malc E."/>
            <person name="Mieczkowski P."/>
            <person name="Kruszewska J.S."/>
            <person name="Biernat P."/>
            <person name="Pawlowska J."/>
        </authorList>
    </citation>
    <scope>NUCLEOTIDE SEQUENCE [LARGE SCALE GENOMIC DNA]</scope>
    <source>
        <strain evidence="4 5">CBS 142.35</strain>
    </source>
</reference>
<sequence>MDINTFKPRILGILRQSDLDKISIKSVREQLQNESNVSLSEYKKELKSLIEECYESVLQEQQPAAAAEEEEEESSSDDEPLVVAKKTKLALPATPKKKKTTTATTKKKTSAATKKEKAPKRQRKPQDPAQKEKNNFTRTWILSPELAEVTGEPALSRPGVVKHLWIYIKAHNLQDPDKKTHIFLDEKLQKIFKGETYISGFTMNKFIGAHLVGPAVPDDDNSNNNNNNNNNNAQQIQQVA</sequence>
<dbReference type="InterPro" id="IPR036885">
    <property type="entry name" value="SWIB_MDM2_dom_sf"/>
</dbReference>
<dbReference type="SUPFAM" id="SSF47592">
    <property type="entry name" value="SWIB/MDM2 domain"/>
    <property type="match status" value="1"/>
</dbReference>
<keyword evidence="5" id="KW-1185">Reference proteome</keyword>
<dbReference type="OrthoDB" id="10251073at2759"/>
<dbReference type="Pfam" id="PF02201">
    <property type="entry name" value="SWIB"/>
    <property type="match status" value="1"/>
</dbReference>
<dbReference type="InterPro" id="IPR019835">
    <property type="entry name" value="SWIB_domain"/>
</dbReference>
<dbReference type="Gene3D" id="1.10.245.10">
    <property type="entry name" value="SWIB/MDM2 domain"/>
    <property type="match status" value="1"/>
</dbReference>
<feature type="compositionally biased region" description="Basic and acidic residues" evidence="1">
    <location>
        <begin position="124"/>
        <end position="135"/>
    </location>
</feature>
<dbReference type="SMART" id="SM00151">
    <property type="entry name" value="SWIB"/>
    <property type="match status" value="1"/>
</dbReference>
<evidence type="ECO:0000313" key="4">
    <source>
        <dbReference type="EMBL" id="KAG2217489.1"/>
    </source>
</evidence>
<dbReference type="EMBL" id="JAEPRB010000294">
    <property type="protein sequence ID" value="KAG2217489.1"/>
    <property type="molecule type" value="Genomic_DNA"/>
</dbReference>
<protein>
    <recommendedName>
        <fullName evidence="6">DM2 domain-containing protein</fullName>
    </recommendedName>
</protein>
<feature type="compositionally biased region" description="Low complexity" evidence="1">
    <location>
        <begin position="222"/>
        <end position="232"/>
    </location>
</feature>
<dbReference type="AlphaFoldDB" id="A0A8H7RUX3"/>
<feature type="compositionally biased region" description="Basic residues" evidence="1">
    <location>
        <begin position="95"/>
        <end position="109"/>
    </location>
</feature>
<evidence type="ECO:0000259" key="3">
    <source>
        <dbReference type="PROSITE" id="PS51998"/>
    </source>
</evidence>
<feature type="compositionally biased region" description="Acidic residues" evidence="1">
    <location>
        <begin position="67"/>
        <end position="80"/>
    </location>
</feature>
<dbReference type="SUPFAM" id="SSF109715">
    <property type="entry name" value="DEK C-terminal domain"/>
    <property type="match status" value="1"/>
</dbReference>
<proteinExistence type="predicted"/>
<dbReference type="PROSITE" id="PS51925">
    <property type="entry name" value="SWIB_MDM2"/>
    <property type="match status" value="1"/>
</dbReference>
<feature type="region of interest" description="Disordered" evidence="1">
    <location>
        <begin position="217"/>
        <end position="240"/>
    </location>
</feature>
<comment type="caution">
    <text evidence="4">The sequence shown here is derived from an EMBL/GenBank/DDBJ whole genome shotgun (WGS) entry which is preliminary data.</text>
</comment>
<feature type="domain" description="DM2" evidence="2">
    <location>
        <begin position="135"/>
        <end position="213"/>
    </location>
</feature>
<feature type="region of interest" description="Disordered" evidence="1">
    <location>
        <begin position="59"/>
        <end position="136"/>
    </location>
</feature>
<evidence type="ECO:0000259" key="2">
    <source>
        <dbReference type="PROSITE" id="PS51925"/>
    </source>
</evidence>
<feature type="domain" description="DEK-C" evidence="3">
    <location>
        <begin position="1"/>
        <end position="55"/>
    </location>
</feature>
<name>A0A8H7RUX3_9FUNG</name>
<dbReference type="PROSITE" id="PS51998">
    <property type="entry name" value="DEK_C"/>
    <property type="match status" value="1"/>
</dbReference>
<dbReference type="InterPro" id="IPR003121">
    <property type="entry name" value="SWIB_MDM2_domain"/>
</dbReference>
<organism evidence="4 5">
    <name type="scientific">Circinella minor</name>
    <dbReference type="NCBI Taxonomy" id="1195481"/>
    <lineage>
        <taxon>Eukaryota</taxon>
        <taxon>Fungi</taxon>
        <taxon>Fungi incertae sedis</taxon>
        <taxon>Mucoromycota</taxon>
        <taxon>Mucoromycotina</taxon>
        <taxon>Mucoromycetes</taxon>
        <taxon>Mucorales</taxon>
        <taxon>Lichtheimiaceae</taxon>
        <taxon>Circinella</taxon>
    </lineage>
</organism>
<gene>
    <name evidence="4" type="ORF">INT45_012607</name>
</gene>
<dbReference type="PANTHER" id="PTHR13844">
    <property type="entry name" value="SWI/SNF-RELATED MATRIX-ASSOCIATED ACTIN-DEPENDENT REGULATOR OF CHROMATIN SUBFAMILY D"/>
    <property type="match status" value="1"/>
</dbReference>
<evidence type="ECO:0008006" key="6">
    <source>
        <dbReference type="Google" id="ProtNLM"/>
    </source>
</evidence>
<dbReference type="InterPro" id="IPR014876">
    <property type="entry name" value="DEK_C"/>
</dbReference>
<dbReference type="CDD" id="cd10567">
    <property type="entry name" value="SWIB-MDM2_like"/>
    <property type="match status" value="1"/>
</dbReference>
<dbReference type="Gene3D" id="1.10.10.60">
    <property type="entry name" value="Homeodomain-like"/>
    <property type="match status" value="1"/>
</dbReference>
<accession>A0A8H7RUX3</accession>